<dbReference type="InterPro" id="IPR036291">
    <property type="entry name" value="NAD(P)-bd_dom_sf"/>
</dbReference>
<dbReference type="EMBL" id="JMTB01000126">
    <property type="protein sequence ID" value="KFB98285.1"/>
    <property type="molecule type" value="Genomic_DNA"/>
</dbReference>
<dbReference type="CDD" id="cd07007">
    <property type="entry name" value="cupin_CapF-like_C"/>
    <property type="match status" value="1"/>
</dbReference>
<dbReference type="eggNOG" id="COG1898">
    <property type="taxonomic scope" value="Bacteria"/>
</dbReference>
<dbReference type="SUPFAM" id="SSF51182">
    <property type="entry name" value="RmlC-like cupins"/>
    <property type="match status" value="1"/>
</dbReference>
<dbReference type="Gene3D" id="3.40.50.720">
    <property type="entry name" value="NAD(P)-binding Rossmann-like Domain"/>
    <property type="match status" value="1"/>
</dbReference>
<dbReference type="InterPro" id="IPR014710">
    <property type="entry name" value="RmlC-like_jellyroll"/>
</dbReference>
<organism evidence="3 4">
    <name type="scientific">Trabulsiella guamensis ATCC 49490</name>
    <dbReference type="NCBI Taxonomy" id="1005994"/>
    <lineage>
        <taxon>Bacteria</taxon>
        <taxon>Pseudomonadati</taxon>
        <taxon>Pseudomonadota</taxon>
        <taxon>Gammaproteobacteria</taxon>
        <taxon>Enterobacterales</taxon>
        <taxon>Enterobacteriaceae</taxon>
        <taxon>Trabulsiella</taxon>
    </lineage>
</organism>
<dbReference type="Pfam" id="PF14667">
    <property type="entry name" value="Polysacc_synt_C"/>
    <property type="match status" value="1"/>
</dbReference>
<dbReference type="eggNOG" id="COG0451">
    <property type="taxonomic scope" value="Bacteria"/>
</dbReference>
<evidence type="ECO:0000259" key="1">
    <source>
        <dbReference type="Pfam" id="PF01370"/>
    </source>
</evidence>
<dbReference type="InterPro" id="IPR029303">
    <property type="entry name" value="CapF_C"/>
</dbReference>
<sequence>MKILITGADGFIGRNLCLRLQEAGYNDLVKIDRDSSLAELETGLLEAEFVYHLAGINRPKNIEEFTEGNSNLTRQIVDFLLAKNKSIPMMMSSSIQAELDNAYGQSKAAAEKQIERYASVSGATCFIYRYPNVFGKWCKPNYNSFVATFCHNIANNIDITINDPSAVVNLVYIDDVCADAIKLLTGTIEGGYKKVVPVYSTTVGEVAELIYRFKESRSTLVTENVGEGFTRALYSTWLSYLPTEKFTYTVPSYGDDRGIFCEMLKTHAAGQFSFFTAHPGITRGGHYHHTKNEKFLVIRGQACFKFEHVITGERYELNVSSDEFRIVETVPGWTHDVTNIGNDELIVMLWANEIFNRNEPDTIARPL</sequence>
<comment type="caution">
    <text evidence="3">The sequence shown here is derived from an EMBL/GenBank/DDBJ whole genome shotgun (WGS) entry which is preliminary data.</text>
</comment>
<dbReference type="SUPFAM" id="SSF51735">
    <property type="entry name" value="NAD(P)-binding Rossmann-fold domains"/>
    <property type="match status" value="1"/>
</dbReference>
<dbReference type="InterPro" id="IPR011051">
    <property type="entry name" value="RmlC_Cupin_sf"/>
</dbReference>
<reference evidence="4" key="1">
    <citation type="submission" date="2014-05" db="EMBL/GenBank/DDBJ databases">
        <title>ATOL: Assembling a taxonomically balanced genome-scale reconstruction of the evolutionary history of the Enterobacteriaceae.</title>
        <authorList>
            <person name="Plunkett G. III"/>
            <person name="Neeno-Eckwall E.C."/>
            <person name="Glasner J.D."/>
            <person name="Perna N.T."/>
        </authorList>
    </citation>
    <scope>NUCLEOTIDE SEQUENCE [LARGE SCALE GENOMIC DNA]</scope>
    <source>
        <strain evidence="4">ATCC 49490</strain>
    </source>
</reference>
<dbReference type="RefSeq" id="WP_038162934.1">
    <property type="nucleotide sequence ID" value="NZ_JMTB01000126.1"/>
</dbReference>
<feature type="domain" description="Capsular polysaccharide assembling protein CapF C-terminal" evidence="2">
    <location>
        <begin position="254"/>
        <end position="363"/>
    </location>
</feature>
<feature type="domain" description="NAD-dependent epimerase/dehydratase" evidence="1">
    <location>
        <begin position="3"/>
        <end position="184"/>
    </location>
</feature>
<evidence type="ECO:0000313" key="3">
    <source>
        <dbReference type="EMBL" id="KFB98285.1"/>
    </source>
</evidence>
<gene>
    <name evidence="3" type="primary">capF</name>
    <name evidence="3" type="ORF">GTGU_04536</name>
</gene>
<dbReference type="Pfam" id="PF01370">
    <property type="entry name" value="Epimerase"/>
    <property type="match status" value="1"/>
</dbReference>
<evidence type="ECO:0000313" key="4">
    <source>
        <dbReference type="Proteomes" id="UP000028630"/>
    </source>
</evidence>
<dbReference type="Proteomes" id="UP000028630">
    <property type="component" value="Unassembled WGS sequence"/>
</dbReference>
<dbReference type="CDD" id="cd05261">
    <property type="entry name" value="CAPF_like_SDR_e"/>
    <property type="match status" value="1"/>
</dbReference>
<dbReference type="PANTHER" id="PTHR43245:SF55">
    <property type="entry name" value="NAD(P)-BINDING DOMAIN-CONTAINING PROTEIN"/>
    <property type="match status" value="1"/>
</dbReference>
<name>A0A084ZLE1_9ENTR</name>
<evidence type="ECO:0000259" key="2">
    <source>
        <dbReference type="Pfam" id="PF14667"/>
    </source>
</evidence>
<proteinExistence type="predicted"/>
<dbReference type="InterPro" id="IPR001509">
    <property type="entry name" value="Epimerase_deHydtase"/>
</dbReference>
<dbReference type="NCBIfam" id="NF047837">
    <property type="entry name" value="UDPAcbARedWbcJ"/>
    <property type="match status" value="1"/>
</dbReference>
<dbReference type="InterPro" id="IPR050177">
    <property type="entry name" value="Lipid_A_modif_metabolic_enz"/>
</dbReference>
<keyword evidence="4" id="KW-1185">Reference proteome</keyword>
<dbReference type="AlphaFoldDB" id="A0A084ZLE1"/>
<accession>A0A084ZLE1</accession>
<protein>
    <submittedName>
        <fullName evidence="3">WbjC family protein</fullName>
    </submittedName>
</protein>
<dbReference type="PANTHER" id="PTHR43245">
    <property type="entry name" value="BIFUNCTIONAL POLYMYXIN RESISTANCE PROTEIN ARNA"/>
    <property type="match status" value="1"/>
</dbReference>
<dbReference type="Gene3D" id="2.60.120.10">
    <property type="entry name" value="Jelly Rolls"/>
    <property type="match status" value="1"/>
</dbReference>
<dbReference type="OrthoDB" id="9801056at2"/>